<dbReference type="CDD" id="cd10456">
    <property type="entry name" value="GIY-YIG_UPF0213"/>
    <property type="match status" value="1"/>
</dbReference>
<sequence length="96" mass="10986">MMKCDVTDAWFVYLLRTSEAKLYCGITNNLARRLKQHQAGKGAKSLRGRGPLELVWSQLEHTKSDALKTEIAIKKLNKQQKERLVANNGKFNRSKI</sequence>
<evidence type="ECO:0000259" key="2">
    <source>
        <dbReference type="PROSITE" id="PS50164"/>
    </source>
</evidence>
<dbReference type="Proteomes" id="UP000236721">
    <property type="component" value="Unassembled WGS sequence"/>
</dbReference>
<evidence type="ECO:0000313" key="3">
    <source>
        <dbReference type="EMBL" id="SEG02179.1"/>
    </source>
</evidence>
<name>A0A1H5WRG8_9VIBR</name>
<dbReference type="PROSITE" id="PS50164">
    <property type="entry name" value="GIY_YIG"/>
    <property type="match status" value="1"/>
</dbReference>
<dbReference type="EMBL" id="FNVG01000006">
    <property type="protein sequence ID" value="SEG02179.1"/>
    <property type="molecule type" value="Genomic_DNA"/>
</dbReference>
<organism evidence="3 4">
    <name type="scientific">Vibrio hangzhouensis</name>
    <dbReference type="NCBI Taxonomy" id="462991"/>
    <lineage>
        <taxon>Bacteria</taxon>
        <taxon>Pseudomonadati</taxon>
        <taxon>Pseudomonadota</taxon>
        <taxon>Gammaproteobacteria</taxon>
        <taxon>Vibrionales</taxon>
        <taxon>Vibrionaceae</taxon>
        <taxon>Vibrio</taxon>
    </lineage>
</organism>
<dbReference type="InterPro" id="IPR000305">
    <property type="entry name" value="GIY-YIG_endonuc"/>
</dbReference>
<keyword evidence="3" id="KW-0378">Hydrolase</keyword>
<feature type="domain" description="GIY-YIG" evidence="2">
    <location>
        <begin position="8"/>
        <end position="83"/>
    </location>
</feature>
<dbReference type="AlphaFoldDB" id="A0A1H5WRG8"/>
<keyword evidence="3" id="KW-0255">Endonuclease</keyword>
<evidence type="ECO:0000313" key="4">
    <source>
        <dbReference type="Proteomes" id="UP000236721"/>
    </source>
</evidence>
<dbReference type="PANTHER" id="PTHR34477">
    <property type="entry name" value="UPF0213 PROTEIN YHBQ"/>
    <property type="match status" value="1"/>
</dbReference>
<gene>
    <name evidence="3" type="ORF">SAMN04488244_10644</name>
</gene>
<dbReference type="InterPro" id="IPR035901">
    <property type="entry name" value="GIY-YIG_endonuc_sf"/>
</dbReference>
<keyword evidence="3" id="KW-0540">Nuclease</keyword>
<keyword evidence="4" id="KW-1185">Reference proteome</keyword>
<accession>A0A1H5WRG8</accession>
<dbReference type="RefSeq" id="WP_425275112.1">
    <property type="nucleotide sequence ID" value="NZ_FNVG01000006.1"/>
</dbReference>
<dbReference type="SUPFAM" id="SSF82771">
    <property type="entry name" value="GIY-YIG endonuclease"/>
    <property type="match status" value="1"/>
</dbReference>
<evidence type="ECO:0000256" key="1">
    <source>
        <dbReference type="ARBA" id="ARBA00007435"/>
    </source>
</evidence>
<protein>
    <submittedName>
        <fullName evidence="3">Putative endonuclease</fullName>
    </submittedName>
</protein>
<dbReference type="Gene3D" id="3.40.1440.10">
    <property type="entry name" value="GIY-YIG endonuclease"/>
    <property type="match status" value="1"/>
</dbReference>
<reference evidence="4" key="1">
    <citation type="submission" date="2016-10" db="EMBL/GenBank/DDBJ databases">
        <authorList>
            <person name="Varghese N."/>
            <person name="Submissions S."/>
        </authorList>
    </citation>
    <scope>NUCLEOTIDE SEQUENCE [LARGE SCALE GENOMIC DNA]</scope>
    <source>
        <strain evidence="4">CGMCC 1.7062</strain>
    </source>
</reference>
<dbReference type="InterPro" id="IPR050190">
    <property type="entry name" value="UPF0213_domain"/>
</dbReference>
<proteinExistence type="inferred from homology"/>
<dbReference type="GO" id="GO:0004519">
    <property type="term" value="F:endonuclease activity"/>
    <property type="evidence" value="ECO:0007669"/>
    <property type="project" value="UniProtKB-KW"/>
</dbReference>
<dbReference type="Pfam" id="PF01541">
    <property type="entry name" value="GIY-YIG"/>
    <property type="match status" value="1"/>
</dbReference>
<comment type="similarity">
    <text evidence="1">Belongs to the UPF0213 family.</text>
</comment>
<dbReference type="PANTHER" id="PTHR34477:SF1">
    <property type="entry name" value="UPF0213 PROTEIN YHBQ"/>
    <property type="match status" value="1"/>
</dbReference>